<dbReference type="Proteomes" id="UP000034163">
    <property type="component" value="Unassembled WGS sequence"/>
</dbReference>
<keyword evidence="2 5" id="KW-0378">Hydrolase</keyword>
<dbReference type="GO" id="GO:0000725">
    <property type="term" value="P:recombinational repair"/>
    <property type="evidence" value="ECO:0007669"/>
    <property type="project" value="TreeGrafter"/>
</dbReference>
<keyword evidence="1 5" id="KW-0547">Nucleotide-binding</keyword>
<dbReference type="InterPro" id="IPR000212">
    <property type="entry name" value="DNA_helicase_UvrD/REP"/>
</dbReference>
<protein>
    <submittedName>
        <fullName evidence="7">ATP-dependent DNA helicase</fullName>
    </submittedName>
</protein>
<dbReference type="EMBL" id="LCBS01000039">
    <property type="protein sequence ID" value="KKS14797.1"/>
    <property type="molecule type" value="Genomic_DNA"/>
</dbReference>
<dbReference type="InterPro" id="IPR027417">
    <property type="entry name" value="P-loop_NTPase"/>
</dbReference>
<gene>
    <name evidence="7" type="ORF">UU72_C0039G0004</name>
</gene>
<keyword evidence="3 5" id="KW-0347">Helicase</keyword>
<dbReference type="GO" id="GO:0043138">
    <property type="term" value="F:3'-5' DNA helicase activity"/>
    <property type="evidence" value="ECO:0007669"/>
    <property type="project" value="TreeGrafter"/>
</dbReference>
<evidence type="ECO:0000313" key="7">
    <source>
        <dbReference type="EMBL" id="KKS14797.1"/>
    </source>
</evidence>
<dbReference type="GO" id="GO:0003677">
    <property type="term" value="F:DNA binding"/>
    <property type="evidence" value="ECO:0007669"/>
    <property type="project" value="InterPro"/>
</dbReference>
<organism evidence="7 8">
    <name type="scientific">candidate division WWE3 bacterium GW2011_GWB1_41_6</name>
    <dbReference type="NCBI Taxonomy" id="1619112"/>
    <lineage>
        <taxon>Bacteria</taxon>
        <taxon>Katanobacteria</taxon>
    </lineage>
</organism>
<dbReference type="Pfam" id="PF00580">
    <property type="entry name" value="UvrD-helicase"/>
    <property type="match status" value="1"/>
</dbReference>
<name>A0A0G0WRU0_UNCKA</name>
<evidence type="ECO:0000259" key="6">
    <source>
        <dbReference type="PROSITE" id="PS51198"/>
    </source>
</evidence>
<evidence type="ECO:0000256" key="5">
    <source>
        <dbReference type="PROSITE-ProRule" id="PRU00560"/>
    </source>
</evidence>
<dbReference type="InterPro" id="IPR014016">
    <property type="entry name" value="UvrD-like_ATP-bd"/>
</dbReference>
<sequence length="682" mass="79827">MDPDVLEKEKSHLQKTIVKLTNARKNLEKSMEVMGAQTLEKLKELREDPQTEPHDLLLFMENLQQKNTTFNFKDKYKRLDELQQSLDEPYFSRIDLKDANNPHDETWYIGKFGYTEDVPVIVDWRAKIASIYYRYRYPQKNVVYETPDGTEKRDLTLKRTFEIDKGELIKYYNNDIQLDENEIIVEKIEQRTGGVLEDIVETIQESQLDIIEADPRQICIVQGSVGSGKSTVAIHKLSHIFFNFPELIFPERSILIAKNQILVGYLSTLFPKLGIFDINYKTLRDLVYNVVFREELKLNIDFDRINDIMSVTVEEISTIREKIKKIQVKYENEIQVLFQDPDNETFGGFKYNRDIPVYENFTEVLSDMEEELQMQRDYLKEYGEKSARAWRFKENIKILRRIVNKLKRLRTKLRESDFTELHKSLSLPVNGQMGYKDTLMYLFIYSEVIGFQNIQKYQYCVVDEGQDFSLLEYLILGKLVINGRFCILGDLNQSISDEGIPDWDSISRVIKEARSANTFELDTNYRSTRPIIDFANSILMPYTNDYLPKSINRRGVDPVVKVFSEKDHFVKEFSGELANDVKELNKSIGIICFDENLLEQIDTLITIMGVNGERYIKLDSKKKISYIPKGIYLTNHENCKGLEFSKVYVLGLDPSKISQFNEAKKAFVAVTRAMNELHIYHY</sequence>
<feature type="domain" description="UvrD-like helicase ATP-binding" evidence="6">
    <location>
        <begin position="202"/>
        <end position="528"/>
    </location>
</feature>
<comment type="caution">
    <text evidence="7">The sequence shown here is derived from an EMBL/GenBank/DDBJ whole genome shotgun (WGS) entry which is preliminary data.</text>
</comment>
<dbReference type="SUPFAM" id="SSF52540">
    <property type="entry name" value="P-loop containing nucleoside triphosphate hydrolases"/>
    <property type="match status" value="1"/>
</dbReference>
<evidence type="ECO:0000256" key="1">
    <source>
        <dbReference type="ARBA" id="ARBA00022741"/>
    </source>
</evidence>
<dbReference type="PANTHER" id="PTHR11070">
    <property type="entry name" value="UVRD / RECB / PCRA DNA HELICASE FAMILY MEMBER"/>
    <property type="match status" value="1"/>
</dbReference>
<dbReference type="GO" id="GO:0016787">
    <property type="term" value="F:hydrolase activity"/>
    <property type="evidence" value="ECO:0007669"/>
    <property type="project" value="UniProtKB-UniRule"/>
</dbReference>
<reference evidence="7 8" key="1">
    <citation type="journal article" date="2015" name="Nature">
        <title>rRNA introns, odd ribosomes, and small enigmatic genomes across a large radiation of phyla.</title>
        <authorList>
            <person name="Brown C.T."/>
            <person name="Hug L.A."/>
            <person name="Thomas B.C."/>
            <person name="Sharon I."/>
            <person name="Castelle C.J."/>
            <person name="Singh A."/>
            <person name="Wilkins M.J."/>
            <person name="Williams K.H."/>
            <person name="Banfield J.F."/>
        </authorList>
    </citation>
    <scope>NUCLEOTIDE SEQUENCE [LARGE SCALE GENOMIC DNA]</scope>
</reference>
<proteinExistence type="predicted"/>
<feature type="binding site" evidence="5">
    <location>
        <begin position="223"/>
        <end position="230"/>
    </location>
    <ligand>
        <name>ATP</name>
        <dbReference type="ChEBI" id="CHEBI:30616"/>
    </ligand>
</feature>
<dbReference type="Gene3D" id="3.40.50.300">
    <property type="entry name" value="P-loop containing nucleotide triphosphate hydrolases"/>
    <property type="match status" value="2"/>
</dbReference>
<evidence type="ECO:0000256" key="2">
    <source>
        <dbReference type="ARBA" id="ARBA00022801"/>
    </source>
</evidence>
<keyword evidence="4 5" id="KW-0067">ATP-binding</keyword>
<dbReference type="PANTHER" id="PTHR11070:SF17">
    <property type="entry name" value="DNA HELICASE IV"/>
    <property type="match status" value="1"/>
</dbReference>
<dbReference type="GO" id="GO:0005829">
    <property type="term" value="C:cytosol"/>
    <property type="evidence" value="ECO:0007669"/>
    <property type="project" value="TreeGrafter"/>
</dbReference>
<dbReference type="AlphaFoldDB" id="A0A0G0WRU0"/>
<evidence type="ECO:0000256" key="4">
    <source>
        <dbReference type="ARBA" id="ARBA00022840"/>
    </source>
</evidence>
<dbReference type="PROSITE" id="PS51198">
    <property type="entry name" value="UVRD_HELICASE_ATP_BIND"/>
    <property type="match status" value="1"/>
</dbReference>
<dbReference type="GO" id="GO:0005524">
    <property type="term" value="F:ATP binding"/>
    <property type="evidence" value="ECO:0007669"/>
    <property type="project" value="UniProtKB-UniRule"/>
</dbReference>
<accession>A0A0G0WRU0</accession>
<evidence type="ECO:0000256" key="3">
    <source>
        <dbReference type="ARBA" id="ARBA00022806"/>
    </source>
</evidence>
<evidence type="ECO:0000313" key="8">
    <source>
        <dbReference type="Proteomes" id="UP000034163"/>
    </source>
</evidence>